<dbReference type="Gene3D" id="3.40.50.1010">
    <property type="entry name" value="5'-nuclease"/>
    <property type="match status" value="1"/>
</dbReference>
<feature type="binding site" evidence="8">
    <location>
        <position position="6"/>
    </location>
    <ligand>
        <name>Mg(2+)</name>
        <dbReference type="ChEBI" id="CHEBI:18420"/>
    </ligand>
</feature>
<evidence type="ECO:0000256" key="3">
    <source>
        <dbReference type="ARBA" id="ARBA00022722"/>
    </source>
</evidence>
<keyword evidence="4 8" id="KW-0479">Metal-binding</keyword>
<sequence length="151" mass="16381">MILSLDTSIWIDLHRRRNADVLARFSEATLSSIPMVVSVMVLHELETGLAAAGSSERRRMQLDALLAQCSPIDFSADDSRTSGELRARLRDVGTPIGEIDTLIAGQALARGWTVVTRNVRHFGRVPGLSLIDWSVGPNPLAAHEIAARISG</sequence>
<keyword evidence="5 8" id="KW-0378">Hydrolase</keyword>
<proteinExistence type="inferred from homology"/>
<evidence type="ECO:0000256" key="2">
    <source>
        <dbReference type="ARBA" id="ARBA00022649"/>
    </source>
</evidence>
<dbReference type="InterPro" id="IPR029060">
    <property type="entry name" value="PIN-like_dom_sf"/>
</dbReference>
<evidence type="ECO:0000313" key="10">
    <source>
        <dbReference type="EMBL" id="MFC5344980.1"/>
    </source>
</evidence>
<comment type="caution">
    <text evidence="10">The sequence shown here is derived from an EMBL/GenBank/DDBJ whole genome shotgun (WGS) entry which is preliminary data.</text>
</comment>
<keyword evidence="3 8" id="KW-0540">Nuclease</keyword>
<evidence type="ECO:0000256" key="7">
    <source>
        <dbReference type="ARBA" id="ARBA00038093"/>
    </source>
</evidence>
<dbReference type="Proteomes" id="UP001596152">
    <property type="component" value="Unassembled WGS sequence"/>
</dbReference>
<dbReference type="EMBL" id="JBHSLF010000025">
    <property type="protein sequence ID" value="MFC5344980.1"/>
    <property type="molecule type" value="Genomic_DNA"/>
</dbReference>
<evidence type="ECO:0000313" key="11">
    <source>
        <dbReference type="Proteomes" id="UP001596152"/>
    </source>
</evidence>
<keyword evidence="2 8" id="KW-1277">Toxin-antitoxin system</keyword>
<comment type="function">
    <text evidence="8">Toxic component of a toxin-antitoxin (TA) system. An RNase.</text>
</comment>
<feature type="domain" description="PIN" evidence="9">
    <location>
        <begin position="5"/>
        <end position="126"/>
    </location>
</feature>
<evidence type="ECO:0000256" key="5">
    <source>
        <dbReference type="ARBA" id="ARBA00022801"/>
    </source>
</evidence>
<dbReference type="InterPro" id="IPR022907">
    <property type="entry name" value="VapC_family"/>
</dbReference>
<dbReference type="RefSeq" id="WP_374038065.1">
    <property type="nucleotide sequence ID" value="NZ_CP169082.1"/>
</dbReference>
<dbReference type="InterPro" id="IPR002716">
    <property type="entry name" value="PIN_dom"/>
</dbReference>
<accession>A0ABW0FTC9</accession>
<name>A0ABW0FTC9_9CAUL</name>
<dbReference type="PANTHER" id="PTHR33653:SF1">
    <property type="entry name" value="RIBONUCLEASE VAPC2"/>
    <property type="match status" value="1"/>
</dbReference>
<evidence type="ECO:0000256" key="6">
    <source>
        <dbReference type="ARBA" id="ARBA00022842"/>
    </source>
</evidence>
<evidence type="ECO:0000256" key="4">
    <source>
        <dbReference type="ARBA" id="ARBA00022723"/>
    </source>
</evidence>
<organism evidence="10 11">
    <name type="scientific">Brevundimonas staleyi</name>
    <dbReference type="NCBI Taxonomy" id="74326"/>
    <lineage>
        <taxon>Bacteria</taxon>
        <taxon>Pseudomonadati</taxon>
        <taxon>Pseudomonadota</taxon>
        <taxon>Alphaproteobacteria</taxon>
        <taxon>Caulobacterales</taxon>
        <taxon>Caulobacteraceae</taxon>
        <taxon>Brevundimonas</taxon>
    </lineage>
</organism>
<dbReference type="EC" id="3.1.-.-" evidence="8"/>
<dbReference type="InterPro" id="IPR050556">
    <property type="entry name" value="Type_II_TA_system_RNase"/>
</dbReference>
<dbReference type="SUPFAM" id="SSF88723">
    <property type="entry name" value="PIN domain-like"/>
    <property type="match status" value="1"/>
</dbReference>
<comment type="cofactor">
    <cofactor evidence="1 8">
        <name>Mg(2+)</name>
        <dbReference type="ChEBI" id="CHEBI:18420"/>
    </cofactor>
</comment>
<keyword evidence="8" id="KW-0800">Toxin</keyword>
<comment type="similarity">
    <text evidence="7 8">Belongs to the PINc/VapC protein family.</text>
</comment>
<dbReference type="PANTHER" id="PTHR33653">
    <property type="entry name" value="RIBONUCLEASE VAPC2"/>
    <property type="match status" value="1"/>
</dbReference>
<evidence type="ECO:0000256" key="8">
    <source>
        <dbReference type="HAMAP-Rule" id="MF_00265"/>
    </source>
</evidence>
<protein>
    <recommendedName>
        <fullName evidence="8">Ribonuclease VapC</fullName>
        <shortName evidence="8">RNase VapC</shortName>
        <ecNumber evidence="8">3.1.-.-</ecNumber>
    </recommendedName>
    <alternativeName>
        <fullName evidence="8">Toxin VapC</fullName>
    </alternativeName>
</protein>
<dbReference type="Pfam" id="PF01850">
    <property type="entry name" value="PIN"/>
    <property type="match status" value="1"/>
</dbReference>
<keyword evidence="6 8" id="KW-0460">Magnesium</keyword>
<gene>
    <name evidence="8" type="primary">vapC</name>
    <name evidence="10" type="ORF">ACFPIE_13730</name>
</gene>
<dbReference type="HAMAP" id="MF_00265">
    <property type="entry name" value="VapC_Nob1"/>
    <property type="match status" value="1"/>
</dbReference>
<evidence type="ECO:0000259" key="9">
    <source>
        <dbReference type="Pfam" id="PF01850"/>
    </source>
</evidence>
<feature type="binding site" evidence="8">
    <location>
        <position position="100"/>
    </location>
    <ligand>
        <name>Mg(2+)</name>
        <dbReference type="ChEBI" id="CHEBI:18420"/>
    </ligand>
</feature>
<evidence type="ECO:0000256" key="1">
    <source>
        <dbReference type="ARBA" id="ARBA00001946"/>
    </source>
</evidence>
<keyword evidence="11" id="KW-1185">Reference proteome</keyword>
<reference evidence="11" key="1">
    <citation type="journal article" date="2019" name="Int. J. Syst. Evol. Microbiol.">
        <title>The Global Catalogue of Microorganisms (GCM) 10K type strain sequencing project: providing services to taxonomists for standard genome sequencing and annotation.</title>
        <authorList>
            <consortium name="The Broad Institute Genomics Platform"/>
            <consortium name="The Broad Institute Genome Sequencing Center for Infectious Disease"/>
            <person name="Wu L."/>
            <person name="Ma J."/>
        </authorList>
    </citation>
    <scope>NUCLEOTIDE SEQUENCE [LARGE SCALE GENOMIC DNA]</scope>
    <source>
        <strain evidence="11">JCM 12125</strain>
    </source>
</reference>